<protein>
    <recommendedName>
        <fullName evidence="1">Glycosyl hydrolases family 38 C-terminal domain-containing protein</fullName>
    </recommendedName>
</protein>
<evidence type="ECO:0000313" key="2">
    <source>
        <dbReference type="EnsemblPlants" id="AET0Gv20120700.33"/>
    </source>
</evidence>
<dbReference type="Gene3D" id="2.60.40.1360">
    <property type="match status" value="1"/>
</dbReference>
<dbReference type="Proteomes" id="UP000015105">
    <property type="component" value="Unassembled WGS sequence"/>
</dbReference>
<dbReference type="SUPFAM" id="SSF74650">
    <property type="entry name" value="Galactose mutarotase-like"/>
    <property type="match status" value="1"/>
</dbReference>
<dbReference type="PANTHER" id="PTHR11607">
    <property type="entry name" value="ALPHA-MANNOSIDASE"/>
    <property type="match status" value="1"/>
</dbReference>
<keyword evidence="3" id="KW-1185">Reference proteome</keyword>
<reference evidence="3" key="1">
    <citation type="journal article" date="2014" name="Science">
        <title>Ancient hybridizations among the ancestral genomes of bread wheat.</title>
        <authorList>
            <consortium name="International Wheat Genome Sequencing Consortium,"/>
            <person name="Marcussen T."/>
            <person name="Sandve S.R."/>
            <person name="Heier L."/>
            <person name="Spannagl M."/>
            <person name="Pfeifer M."/>
            <person name="Jakobsen K.S."/>
            <person name="Wulff B.B."/>
            <person name="Steuernagel B."/>
            <person name="Mayer K.F."/>
            <person name="Olsen O.A."/>
        </authorList>
    </citation>
    <scope>NUCLEOTIDE SEQUENCE [LARGE SCALE GENOMIC DNA]</scope>
    <source>
        <strain evidence="3">cv. AL8/78</strain>
    </source>
</reference>
<dbReference type="GO" id="GO:0004559">
    <property type="term" value="F:alpha-mannosidase activity"/>
    <property type="evidence" value="ECO:0007669"/>
    <property type="project" value="TreeGrafter"/>
</dbReference>
<reference evidence="2" key="3">
    <citation type="submission" date="2019-03" db="UniProtKB">
        <authorList>
            <consortium name="EnsemblPlants"/>
        </authorList>
    </citation>
    <scope>IDENTIFICATION</scope>
</reference>
<dbReference type="AlphaFoldDB" id="A0A452XFB1"/>
<dbReference type="InterPro" id="IPR041147">
    <property type="entry name" value="GH38_C"/>
</dbReference>
<sequence>MDANYSLPDNVAIITLQSLDDGTALLRLAHLFQAAEDPQYSVMAKVELKKLFGKRTKSAMRKLKWRVVGDTESSPAPITGRPVDNQALVVELGPMEIRTFLLKL</sequence>
<dbReference type="InterPro" id="IPR011013">
    <property type="entry name" value="Gal_mutarotase_sf_dom"/>
</dbReference>
<dbReference type="Gramene" id="AET0Gv20120700.33">
    <property type="protein sequence ID" value="AET0Gv20120700.33"/>
    <property type="gene ID" value="AET0Gv20120700"/>
</dbReference>
<accession>A0A452XFB1</accession>
<dbReference type="EnsemblPlants" id="AET0Gv20120700.33">
    <property type="protein sequence ID" value="AET0Gv20120700.33"/>
    <property type="gene ID" value="AET0Gv20120700"/>
</dbReference>
<reference evidence="3" key="2">
    <citation type="journal article" date="2017" name="Nat. Plants">
        <title>The Aegilops tauschii genome reveals multiple impacts of transposons.</title>
        <authorList>
            <person name="Zhao G."/>
            <person name="Zou C."/>
            <person name="Li K."/>
            <person name="Wang K."/>
            <person name="Li T."/>
            <person name="Gao L."/>
            <person name="Zhang X."/>
            <person name="Wang H."/>
            <person name="Yang Z."/>
            <person name="Liu X."/>
            <person name="Jiang W."/>
            <person name="Mao L."/>
            <person name="Kong X."/>
            <person name="Jiao Y."/>
            <person name="Jia J."/>
        </authorList>
    </citation>
    <scope>NUCLEOTIDE SEQUENCE [LARGE SCALE GENOMIC DNA]</scope>
    <source>
        <strain evidence="3">cv. AL8/78</strain>
    </source>
</reference>
<organism evidence="2 3">
    <name type="scientific">Aegilops tauschii subsp. strangulata</name>
    <name type="common">Goatgrass</name>
    <dbReference type="NCBI Taxonomy" id="200361"/>
    <lineage>
        <taxon>Eukaryota</taxon>
        <taxon>Viridiplantae</taxon>
        <taxon>Streptophyta</taxon>
        <taxon>Embryophyta</taxon>
        <taxon>Tracheophyta</taxon>
        <taxon>Spermatophyta</taxon>
        <taxon>Magnoliopsida</taxon>
        <taxon>Liliopsida</taxon>
        <taxon>Poales</taxon>
        <taxon>Poaceae</taxon>
        <taxon>BOP clade</taxon>
        <taxon>Pooideae</taxon>
        <taxon>Triticodae</taxon>
        <taxon>Triticeae</taxon>
        <taxon>Triticinae</taxon>
        <taxon>Aegilops</taxon>
    </lineage>
</organism>
<dbReference type="InterPro" id="IPR050843">
    <property type="entry name" value="Glycosyl_Hydrlase_38"/>
</dbReference>
<evidence type="ECO:0000259" key="1">
    <source>
        <dbReference type="Pfam" id="PF17677"/>
    </source>
</evidence>
<dbReference type="Pfam" id="PF17677">
    <property type="entry name" value="Glyco_hydro38C2"/>
    <property type="match status" value="1"/>
</dbReference>
<dbReference type="GO" id="GO:0005975">
    <property type="term" value="P:carbohydrate metabolic process"/>
    <property type="evidence" value="ECO:0007669"/>
    <property type="project" value="InterPro"/>
</dbReference>
<feature type="domain" description="Glycosyl hydrolases family 38 C-terminal" evidence="1">
    <location>
        <begin position="10"/>
        <end position="100"/>
    </location>
</feature>
<dbReference type="PANTHER" id="PTHR11607:SF61">
    <property type="entry name" value="ALPHA-MANNOSIDASE"/>
    <property type="match status" value="1"/>
</dbReference>
<proteinExistence type="predicted"/>
<evidence type="ECO:0000313" key="3">
    <source>
        <dbReference type="Proteomes" id="UP000015105"/>
    </source>
</evidence>
<dbReference type="GO" id="GO:0030246">
    <property type="term" value="F:carbohydrate binding"/>
    <property type="evidence" value="ECO:0007669"/>
    <property type="project" value="InterPro"/>
</dbReference>
<name>A0A452XFB1_AEGTS</name>